<gene>
    <name evidence="2" type="ORF">ACFPN6_07575</name>
</gene>
<reference evidence="3" key="1">
    <citation type="journal article" date="2019" name="Int. J. Syst. Evol. Microbiol.">
        <title>The Global Catalogue of Microorganisms (GCM) 10K type strain sequencing project: providing services to taxonomists for standard genome sequencing and annotation.</title>
        <authorList>
            <consortium name="The Broad Institute Genomics Platform"/>
            <consortium name="The Broad Institute Genome Sequencing Center for Infectious Disease"/>
            <person name="Wu L."/>
            <person name="Ma J."/>
        </authorList>
    </citation>
    <scope>NUCLEOTIDE SEQUENCE [LARGE SCALE GENOMIC DNA]</scope>
    <source>
        <strain evidence="3">CCM 8479</strain>
    </source>
</reference>
<dbReference type="Proteomes" id="UP001596156">
    <property type="component" value="Unassembled WGS sequence"/>
</dbReference>
<evidence type="ECO:0000256" key="1">
    <source>
        <dbReference type="ARBA" id="ARBA00005254"/>
    </source>
</evidence>
<dbReference type="PANTHER" id="PTHR42964:SF1">
    <property type="entry name" value="POLYKETIDE BIOSYNTHESIS ENOYL-COA HYDRATASE PKSH-RELATED"/>
    <property type="match status" value="1"/>
</dbReference>
<dbReference type="Pfam" id="PF00378">
    <property type="entry name" value="ECH_1"/>
    <property type="match status" value="1"/>
</dbReference>
<dbReference type="EMBL" id="JBHSKL010000009">
    <property type="protein sequence ID" value="MFC5224459.1"/>
    <property type="molecule type" value="Genomic_DNA"/>
</dbReference>
<organism evidence="2 3">
    <name type="scientific">Streptomyces fimbriatus</name>
    <dbReference type="NCBI Taxonomy" id="68197"/>
    <lineage>
        <taxon>Bacteria</taxon>
        <taxon>Bacillati</taxon>
        <taxon>Actinomycetota</taxon>
        <taxon>Actinomycetes</taxon>
        <taxon>Kitasatosporales</taxon>
        <taxon>Streptomycetaceae</taxon>
        <taxon>Streptomyces</taxon>
    </lineage>
</organism>
<proteinExistence type="inferred from homology"/>
<dbReference type="InterPro" id="IPR051683">
    <property type="entry name" value="Enoyl-CoA_Hydratase/Isomerase"/>
</dbReference>
<dbReference type="RefSeq" id="WP_309061987.1">
    <property type="nucleotide sequence ID" value="NZ_BAAASS010000005.1"/>
</dbReference>
<comment type="caution">
    <text evidence="2">The sequence shown here is derived from an EMBL/GenBank/DDBJ whole genome shotgun (WGS) entry which is preliminary data.</text>
</comment>
<dbReference type="CDD" id="cd06558">
    <property type="entry name" value="crotonase-like"/>
    <property type="match status" value="1"/>
</dbReference>
<dbReference type="PANTHER" id="PTHR42964">
    <property type="entry name" value="ENOYL-COA HYDRATASE"/>
    <property type="match status" value="1"/>
</dbReference>
<dbReference type="Gene3D" id="6.10.30.40">
    <property type="match status" value="1"/>
</dbReference>
<sequence length="258" mass="27572">MEYRRIRVEPSRGVLRVTLGAPALDARTVAEIRGALDAAEADQDCRAVVLAGRPGVFCTGMDLRGGLDDDTAPEEFGALLRRLTLVPRAVVAEVDGQVSGGGVGLVAAADLVHATPRSSFGLPEALWGLLPCAVLPYLARRIGPGRATTMALTTRPLTAAEACTRGLVDEVGDTPEPWLAQLLVRLGRIDPRTLDAAKRYAAELWPVTEETDRLAAREFDRLLTGPVARERLTDFVTTGRLPWERAGTAATAGKGERT</sequence>
<keyword evidence="3" id="KW-1185">Reference proteome</keyword>
<protein>
    <submittedName>
        <fullName evidence="2">Enoyl-CoA hydratase-related protein</fullName>
    </submittedName>
</protein>
<comment type="similarity">
    <text evidence="1">Belongs to the enoyl-CoA hydratase/isomerase family.</text>
</comment>
<dbReference type="InterPro" id="IPR029045">
    <property type="entry name" value="ClpP/crotonase-like_dom_sf"/>
</dbReference>
<accession>A0ABW0D617</accession>
<evidence type="ECO:0000313" key="2">
    <source>
        <dbReference type="EMBL" id="MFC5224459.1"/>
    </source>
</evidence>
<dbReference type="InterPro" id="IPR001753">
    <property type="entry name" value="Enoyl-CoA_hydra/iso"/>
</dbReference>
<evidence type="ECO:0000313" key="3">
    <source>
        <dbReference type="Proteomes" id="UP001596156"/>
    </source>
</evidence>
<dbReference type="Gene3D" id="3.90.226.10">
    <property type="entry name" value="2-enoyl-CoA Hydratase, Chain A, domain 1"/>
    <property type="match status" value="1"/>
</dbReference>
<name>A0ABW0D617_STRFI</name>
<dbReference type="SUPFAM" id="SSF52096">
    <property type="entry name" value="ClpP/crotonase"/>
    <property type="match status" value="1"/>
</dbReference>